<dbReference type="EMBL" id="JACJIM010000003">
    <property type="protein sequence ID" value="MBA9062865.1"/>
    <property type="molecule type" value="Genomic_DNA"/>
</dbReference>
<gene>
    <name evidence="2" type="ORF">GGQ91_002253</name>
</gene>
<accession>A0ABR6D9U2</accession>
<evidence type="ECO:0000313" key="3">
    <source>
        <dbReference type="Proteomes" id="UP000565455"/>
    </source>
</evidence>
<proteinExistence type="predicted"/>
<name>A0ABR6D9U2_9HYPH</name>
<comment type="caution">
    <text evidence="2">The sequence shown here is derived from an EMBL/GenBank/DDBJ whole genome shotgun (WGS) entry which is preliminary data.</text>
</comment>
<evidence type="ECO:0000256" key="1">
    <source>
        <dbReference type="SAM" id="Coils"/>
    </source>
</evidence>
<keyword evidence="3" id="KW-1185">Reference proteome</keyword>
<organism evidence="2 3">
    <name type="scientific">Methylobacterium fujisawaense</name>
    <dbReference type="NCBI Taxonomy" id="107400"/>
    <lineage>
        <taxon>Bacteria</taxon>
        <taxon>Pseudomonadati</taxon>
        <taxon>Pseudomonadota</taxon>
        <taxon>Alphaproteobacteria</taxon>
        <taxon>Hyphomicrobiales</taxon>
        <taxon>Methylobacteriaceae</taxon>
        <taxon>Methylobacterium</taxon>
    </lineage>
</organism>
<dbReference type="RefSeq" id="WP_246410647.1">
    <property type="nucleotide sequence ID" value="NZ_JACJIM010000003.1"/>
</dbReference>
<keyword evidence="1" id="KW-0175">Coiled coil</keyword>
<feature type="coiled-coil region" evidence="1">
    <location>
        <begin position="50"/>
        <end position="77"/>
    </location>
</feature>
<dbReference type="Proteomes" id="UP000565455">
    <property type="component" value="Unassembled WGS sequence"/>
</dbReference>
<dbReference type="GeneID" id="96603959"/>
<evidence type="ECO:0000313" key="2">
    <source>
        <dbReference type="EMBL" id="MBA9062865.1"/>
    </source>
</evidence>
<reference evidence="2 3" key="1">
    <citation type="submission" date="2020-08" db="EMBL/GenBank/DDBJ databases">
        <title>Genomic Encyclopedia of Type Strains, Phase IV (KMG-IV): sequencing the most valuable type-strain genomes for metagenomic binning, comparative biology and taxonomic classification.</title>
        <authorList>
            <person name="Goeker M."/>
        </authorList>
    </citation>
    <scope>NUCLEOTIDE SEQUENCE [LARGE SCALE GENOMIC DNA]</scope>
    <source>
        <strain evidence="2 3">DSM 5686</strain>
    </source>
</reference>
<evidence type="ECO:0008006" key="4">
    <source>
        <dbReference type="Google" id="ProtNLM"/>
    </source>
</evidence>
<sequence>MWTGKRIFSTGRGVRAHRREWTFLQRRDRTGGIGMPEEPAVDVTADQTLAQELLKDLRETQIKLEAARTEAASLKVLLALRTHQHDQAWQDGRRLAAALEDAEARTKAATEQDAARENTASAEAVAMADERTEAVRTVLSAVLASIGQRALDRRRFQEMIARAGREAPDQGPGAARHAVLLTEARRVLGIAE</sequence>
<protein>
    <recommendedName>
        <fullName evidence="4">Atp-dependent helicase</fullName>
    </recommendedName>
</protein>